<feature type="domain" description="Enoyl reductase (ER)" evidence="2">
    <location>
        <begin position="11"/>
        <end position="325"/>
    </location>
</feature>
<dbReference type="SMART" id="SM00829">
    <property type="entry name" value="PKS_ER"/>
    <property type="match status" value="1"/>
</dbReference>
<dbReference type="Gene3D" id="3.90.180.10">
    <property type="entry name" value="Medium-chain alcohol dehydrogenases, catalytic domain"/>
    <property type="match status" value="1"/>
</dbReference>
<name>A0A849KVB5_9HYPH</name>
<dbReference type="InterPro" id="IPR036291">
    <property type="entry name" value="NAD(P)-bd_dom_sf"/>
</dbReference>
<dbReference type="Pfam" id="PF08240">
    <property type="entry name" value="ADH_N"/>
    <property type="match status" value="1"/>
</dbReference>
<keyword evidence="1" id="KW-0521">NADP</keyword>
<dbReference type="SUPFAM" id="SSF51735">
    <property type="entry name" value="NAD(P)-binding Rossmann-fold domains"/>
    <property type="match status" value="1"/>
</dbReference>
<dbReference type="Gene3D" id="3.40.50.720">
    <property type="entry name" value="NAD(P)-binding Rossmann-like Domain"/>
    <property type="match status" value="1"/>
</dbReference>
<dbReference type="PANTHER" id="PTHR44154:SF1">
    <property type="entry name" value="QUINONE OXIDOREDUCTASE"/>
    <property type="match status" value="1"/>
</dbReference>
<protein>
    <submittedName>
        <fullName evidence="3">Zinc-binding dehydrogenase</fullName>
    </submittedName>
</protein>
<dbReference type="InterPro" id="IPR011032">
    <property type="entry name" value="GroES-like_sf"/>
</dbReference>
<organism evidence="3 4">
    <name type="scientific">Ochrobactrum soli</name>
    <dbReference type="NCBI Taxonomy" id="2448455"/>
    <lineage>
        <taxon>Bacteria</taxon>
        <taxon>Pseudomonadati</taxon>
        <taxon>Pseudomonadota</taxon>
        <taxon>Alphaproteobacteria</taxon>
        <taxon>Hyphomicrobiales</taxon>
        <taxon>Brucellaceae</taxon>
        <taxon>Brucella/Ochrobactrum group</taxon>
        <taxon>Ochrobactrum</taxon>
    </lineage>
</organism>
<dbReference type="InterPro" id="IPR020843">
    <property type="entry name" value="ER"/>
</dbReference>
<evidence type="ECO:0000313" key="4">
    <source>
        <dbReference type="Proteomes" id="UP000574931"/>
    </source>
</evidence>
<evidence type="ECO:0000256" key="1">
    <source>
        <dbReference type="ARBA" id="ARBA00022857"/>
    </source>
</evidence>
<dbReference type="GO" id="GO:0016491">
    <property type="term" value="F:oxidoreductase activity"/>
    <property type="evidence" value="ECO:0007669"/>
    <property type="project" value="InterPro"/>
</dbReference>
<dbReference type="InterPro" id="IPR013149">
    <property type="entry name" value="ADH-like_C"/>
</dbReference>
<comment type="caution">
    <text evidence="3">The sequence shown here is derived from an EMBL/GenBank/DDBJ whole genome shotgun (WGS) entry which is preliminary data.</text>
</comment>
<dbReference type="InterPro" id="IPR013154">
    <property type="entry name" value="ADH-like_N"/>
</dbReference>
<dbReference type="AlphaFoldDB" id="A0A849KVB5"/>
<sequence length="330" mass="34897">MRAIVCSTPDEALLNTRLVEIEKPLPGPGQVRISMRAASLNPVDWKLASGALSAWHGTGDHLVGLDGAGVVDALGDGVSAVRIGDAVAWHANLNNQGVLADYAVADAHVLSAIPRDVSFEAAAAIPCAGMTAYQALIRKAKLQPSETVLVQGAGGAVGGFAIQIARNAGAKVIALARPEQEERVRQLGADIVIDRRQPDLKTRIREIVADGVDIMLEVVNPGDARESLDLIRYNGQLLCIEPMPDTSRVPGYTYGASIHEIALGGAYGARHIPTQRDFSKMGEALLGMIASKALDPLIERIIPLEAAIYRLRAMQKTSAGGKIVVSIKSD</sequence>
<accession>A0A849KVB5</accession>
<gene>
    <name evidence="3" type="ORF">HKX02_21680</name>
</gene>
<dbReference type="Pfam" id="PF00107">
    <property type="entry name" value="ADH_zinc_N"/>
    <property type="match status" value="1"/>
</dbReference>
<evidence type="ECO:0000313" key="3">
    <source>
        <dbReference type="EMBL" id="NNU62849.1"/>
    </source>
</evidence>
<dbReference type="InterPro" id="IPR051603">
    <property type="entry name" value="Zinc-ADH_QOR/CCCR"/>
</dbReference>
<dbReference type="PANTHER" id="PTHR44154">
    <property type="entry name" value="QUINONE OXIDOREDUCTASE"/>
    <property type="match status" value="1"/>
</dbReference>
<reference evidence="3 4" key="1">
    <citation type="submission" date="2020-05" db="EMBL/GenBank/DDBJ databases">
        <title>Draft Genome Sequence of Ochrobactrum soli Isolated from Stable Fly Gut.</title>
        <authorList>
            <person name="Pileggi M.T."/>
            <person name="Vazhakkala L.J."/>
            <person name="Wong C.N."/>
        </authorList>
    </citation>
    <scope>NUCLEOTIDE SEQUENCE [LARGE SCALE GENOMIC DNA]</scope>
    <source>
        <strain evidence="3 4">MTP-C0764</strain>
    </source>
</reference>
<evidence type="ECO:0000259" key="2">
    <source>
        <dbReference type="SMART" id="SM00829"/>
    </source>
</evidence>
<proteinExistence type="predicted"/>
<keyword evidence="4" id="KW-1185">Reference proteome</keyword>
<dbReference type="SUPFAM" id="SSF50129">
    <property type="entry name" value="GroES-like"/>
    <property type="match status" value="1"/>
</dbReference>
<dbReference type="Proteomes" id="UP000574931">
    <property type="component" value="Unassembled WGS sequence"/>
</dbReference>
<dbReference type="RefSeq" id="WP_171319174.1">
    <property type="nucleotide sequence ID" value="NZ_JABFCY010000016.1"/>
</dbReference>
<dbReference type="EMBL" id="JABFCY010000016">
    <property type="protein sequence ID" value="NNU62849.1"/>
    <property type="molecule type" value="Genomic_DNA"/>
</dbReference>